<evidence type="ECO:0000313" key="3">
    <source>
        <dbReference type="Proteomes" id="UP000066549"/>
    </source>
</evidence>
<keyword evidence="3" id="KW-1185">Reference proteome</keyword>
<dbReference type="Proteomes" id="UP000066549">
    <property type="component" value="Chromosome"/>
</dbReference>
<accession>A0A0H4IZE3</accession>
<organism evidence="2 3">
    <name type="scientific">Methylophilales bacterium MBRS-H7</name>
    <dbReference type="NCBI Taxonomy" id="1623450"/>
    <lineage>
        <taxon>Bacteria</taxon>
        <taxon>Pseudomonadati</taxon>
        <taxon>Pseudomonadota</taxon>
        <taxon>Betaproteobacteria</taxon>
        <taxon>Nitrosomonadales</taxon>
        <taxon>OM43 clade</taxon>
    </lineage>
</organism>
<evidence type="ECO:0000313" key="2">
    <source>
        <dbReference type="EMBL" id="AKO66336.1"/>
    </source>
</evidence>
<dbReference type="InterPro" id="IPR019201">
    <property type="entry name" value="DUF2065"/>
</dbReference>
<proteinExistence type="predicted"/>
<evidence type="ECO:0000256" key="1">
    <source>
        <dbReference type="SAM" id="Phobius"/>
    </source>
</evidence>
<gene>
    <name evidence="2" type="ORF">VI33_06665</name>
</gene>
<dbReference type="EMBL" id="CP011002">
    <property type="protein sequence ID" value="AKO66336.1"/>
    <property type="molecule type" value="Genomic_DNA"/>
</dbReference>
<keyword evidence="1" id="KW-1133">Transmembrane helix</keyword>
<dbReference type="AlphaFoldDB" id="A0A0H4IZE3"/>
<feature type="transmembrane region" description="Helical" evidence="1">
    <location>
        <begin position="45"/>
        <end position="62"/>
    </location>
</feature>
<keyword evidence="1" id="KW-0812">Transmembrane</keyword>
<reference evidence="2 3" key="1">
    <citation type="submission" date="2015-03" db="EMBL/GenBank/DDBJ databases">
        <title>Comparative analysis of the OM43 clade including a novel species from Red Sea uncovers genomic and metabolic diversity among marine methylotrophs.</title>
        <authorList>
            <person name="Jimenez-Infante F."/>
            <person name="Ngugi D.K."/>
            <person name="Vinu M."/>
            <person name="Alam I."/>
            <person name="Kamau A."/>
            <person name="Blom J."/>
            <person name="Bajic V.B."/>
            <person name="Stingl U."/>
        </authorList>
    </citation>
    <scope>NUCLEOTIDE SEQUENCE [LARGE SCALE GENOMIC DNA]</scope>
    <source>
        <strain evidence="2 3">MBRSH7</strain>
    </source>
</reference>
<name>A0A0H4IZE3_9PROT</name>
<dbReference type="Pfam" id="PF09838">
    <property type="entry name" value="DUF2065"/>
    <property type="match status" value="1"/>
</dbReference>
<feature type="transmembrane region" description="Helical" evidence="1">
    <location>
        <begin position="6"/>
        <end position="24"/>
    </location>
</feature>
<protein>
    <recommendedName>
        <fullName evidence="4">DUF2065 domain-containing protein</fullName>
    </recommendedName>
</protein>
<sequence length="65" mass="7380">MALNLFVLFLGSVLLFEGFLPLVFPKFWLKFITSVSKYKAGQLRMLGLFLTLSGLLLLLFGIRNL</sequence>
<keyword evidence="1" id="KW-0472">Membrane</keyword>
<evidence type="ECO:0008006" key="4">
    <source>
        <dbReference type="Google" id="ProtNLM"/>
    </source>
</evidence>